<dbReference type="Pfam" id="PF14412">
    <property type="entry name" value="AHH"/>
    <property type="match status" value="1"/>
</dbReference>
<evidence type="ECO:0000313" key="2">
    <source>
        <dbReference type="Proteomes" id="UP001139028"/>
    </source>
</evidence>
<keyword evidence="2" id="KW-1185">Reference proteome</keyword>
<accession>A0A9X2J6R1</accession>
<reference evidence="1" key="1">
    <citation type="journal article" date="2022" name="Arch. Microbiol.">
        <title>Microbulbifer okhotskensis sp. nov., isolated from a deep bottom sediment of the Okhotsk Sea.</title>
        <authorList>
            <person name="Romanenko L."/>
            <person name="Kurilenko V."/>
            <person name="Otstavnykh N."/>
            <person name="Velansky P."/>
            <person name="Isaeva M."/>
            <person name="Mikhailov V."/>
        </authorList>
    </citation>
    <scope>NUCLEOTIDE SEQUENCE</scope>
    <source>
        <strain evidence="1">OS29</strain>
    </source>
</reference>
<dbReference type="RefSeq" id="WP_252472194.1">
    <property type="nucleotide sequence ID" value="NZ_JALBWM010000144.1"/>
</dbReference>
<evidence type="ECO:0000313" key="1">
    <source>
        <dbReference type="EMBL" id="MCO1336508.1"/>
    </source>
</evidence>
<sequence length="247" mass="28882">MEYDHGKRITPHVWELSPLDSSIHQYEKRCKEHHSENRVVPGETKEQRTQRLAKYDDAKEHLKGERARIMSMVSVQEQLREQNKKNQLQQYRDEFKGITGGREKLKAYKDEDHHPTNKLEDNLRLAGRAKPSSRYTAHHIVLGKGNLPITTEVRLTLFLHDIRINDPDNGVWMPRSSRDSGHWAMPDAYPHSRLHTHNYERWVHGQVNNLNSESEIRAKLTIVRTHLKNGTEPDKVKESSDPTWNGQ</sequence>
<comment type="caution">
    <text evidence="1">The sequence shown here is derived from an EMBL/GenBank/DDBJ whole genome shotgun (WGS) entry which is preliminary data.</text>
</comment>
<dbReference type="EMBL" id="JALBWM010000144">
    <property type="protein sequence ID" value="MCO1336508.1"/>
    <property type="molecule type" value="Genomic_DNA"/>
</dbReference>
<dbReference type="InterPro" id="IPR032871">
    <property type="entry name" value="AHH_dom_containing"/>
</dbReference>
<protein>
    <submittedName>
        <fullName evidence="1">AHH domain-containing protein</fullName>
    </submittedName>
</protein>
<name>A0A9X2J6R1_9GAMM</name>
<proteinExistence type="predicted"/>
<organism evidence="1 2">
    <name type="scientific">Microbulbifer okhotskensis</name>
    <dbReference type="NCBI Taxonomy" id="2926617"/>
    <lineage>
        <taxon>Bacteria</taxon>
        <taxon>Pseudomonadati</taxon>
        <taxon>Pseudomonadota</taxon>
        <taxon>Gammaproteobacteria</taxon>
        <taxon>Cellvibrionales</taxon>
        <taxon>Microbulbiferaceae</taxon>
        <taxon>Microbulbifer</taxon>
    </lineage>
</organism>
<gene>
    <name evidence="1" type="ORF">MO867_19430</name>
</gene>
<dbReference type="Proteomes" id="UP001139028">
    <property type="component" value="Unassembled WGS sequence"/>
</dbReference>
<dbReference type="AlphaFoldDB" id="A0A9X2J6R1"/>